<name>A0A9Q3PL53_9BASI</name>
<comment type="caution">
    <text evidence="1">The sequence shown here is derived from an EMBL/GenBank/DDBJ whole genome shotgun (WGS) entry which is preliminary data.</text>
</comment>
<dbReference type="Proteomes" id="UP000765509">
    <property type="component" value="Unassembled WGS sequence"/>
</dbReference>
<dbReference type="OrthoDB" id="5026157at2759"/>
<evidence type="ECO:0000313" key="1">
    <source>
        <dbReference type="EMBL" id="MBW0565774.1"/>
    </source>
</evidence>
<organism evidence="1 2">
    <name type="scientific">Austropuccinia psidii MF-1</name>
    <dbReference type="NCBI Taxonomy" id="1389203"/>
    <lineage>
        <taxon>Eukaryota</taxon>
        <taxon>Fungi</taxon>
        <taxon>Dikarya</taxon>
        <taxon>Basidiomycota</taxon>
        <taxon>Pucciniomycotina</taxon>
        <taxon>Pucciniomycetes</taxon>
        <taxon>Pucciniales</taxon>
        <taxon>Sphaerophragmiaceae</taxon>
        <taxon>Austropuccinia</taxon>
    </lineage>
</organism>
<sequence length="94" mass="10291">MAHIIHLAACNGLNALGHEVSSDIEVNQQSSELIAPIAISNLINPPDGQHMSPQRQEMLIGTVNLLYDRSQLTNETTLLTPVSTLWNSTDNMLK</sequence>
<reference evidence="1" key="1">
    <citation type="submission" date="2021-03" db="EMBL/GenBank/DDBJ databases">
        <title>Draft genome sequence of rust myrtle Austropuccinia psidii MF-1, a brazilian biotype.</title>
        <authorList>
            <person name="Quecine M.C."/>
            <person name="Pachon D.M.R."/>
            <person name="Bonatelli M.L."/>
            <person name="Correr F.H."/>
            <person name="Franceschini L.M."/>
            <person name="Leite T.F."/>
            <person name="Margarido G.R.A."/>
            <person name="Almeida C.A."/>
            <person name="Ferrarezi J.A."/>
            <person name="Labate C.A."/>
        </authorList>
    </citation>
    <scope>NUCLEOTIDE SEQUENCE</scope>
    <source>
        <strain evidence="1">MF-1</strain>
    </source>
</reference>
<proteinExistence type="predicted"/>
<evidence type="ECO:0000313" key="2">
    <source>
        <dbReference type="Proteomes" id="UP000765509"/>
    </source>
</evidence>
<gene>
    <name evidence="1" type="ORF">O181_105489</name>
</gene>
<accession>A0A9Q3PL53</accession>
<dbReference type="AlphaFoldDB" id="A0A9Q3PL53"/>
<keyword evidence="2" id="KW-1185">Reference proteome</keyword>
<protein>
    <submittedName>
        <fullName evidence="1">Uncharacterized protein</fullName>
    </submittedName>
</protein>
<dbReference type="EMBL" id="AVOT02077974">
    <property type="protein sequence ID" value="MBW0565774.1"/>
    <property type="molecule type" value="Genomic_DNA"/>
</dbReference>